<evidence type="ECO:0000313" key="8">
    <source>
        <dbReference type="RefSeq" id="XP_038833452.1"/>
    </source>
</evidence>
<protein>
    <recommendedName>
        <fullName evidence="5">Thymidine phosphorylase</fullName>
        <shortName evidence="5">TP</shortName>
        <ecNumber evidence="5">2.4.2.4</ecNumber>
    </recommendedName>
    <alternativeName>
        <fullName evidence="5">TdRPase</fullName>
    </alternativeName>
</protein>
<dbReference type="Gene3D" id="3.90.1170.30">
    <property type="entry name" value="Pyrimidine nucleoside phosphorylase-like, C-terminal domain"/>
    <property type="match status" value="1"/>
</dbReference>
<dbReference type="GeneID" id="120031736"/>
<dbReference type="InterPro" id="IPR013102">
    <property type="entry name" value="PYNP_C"/>
</dbReference>
<dbReference type="InterPro" id="IPR000053">
    <property type="entry name" value="Thymidine/pyrmidine_PPase"/>
</dbReference>
<keyword evidence="3 5" id="KW-0328">Glycosyltransferase</keyword>
<dbReference type="NCBIfam" id="TIGR02644">
    <property type="entry name" value="Y_phosphoryl"/>
    <property type="match status" value="1"/>
</dbReference>
<dbReference type="PANTHER" id="PTHR10515">
    <property type="entry name" value="THYMIDINE PHOSPHORYLASE"/>
    <property type="match status" value="1"/>
</dbReference>
<evidence type="ECO:0000256" key="2">
    <source>
        <dbReference type="ARBA" id="ARBA00011738"/>
    </source>
</evidence>
<dbReference type="GO" id="GO:0005829">
    <property type="term" value="C:cytosol"/>
    <property type="evidence" value="ECO:0007669"/>
    <property type="project" value="TreeGrafter"/>
</dbReference>
<sequence>MSTRWQKRDLSPPDRKVSFFWQIQLASSANRNALLKQTFQHNTRTLLSQAVCQSTVYQSAAGMAHQEQSTATFPEHIRKKRNGEQLSAGEIRDFVQGVKDKTIQESQIGAMLMAIWLQGMVAEETHALTKEMMMSGEVMSWPAEWAGLMVDKHSTGGVGDKISLVLAPALAACGCKVPMISGRGLAHTGGTLDKLESIPGYNVYQSVQQLHRILEEVGCCIVGQTDNLVPADKVMYALRDVTSTVDSLPLITGSIISKKGAESLSALVLDVKFGNAALYKDLGSAKSLAQSMVTVGNSLGIRTGAVLSRMNCPIGRCVGNTLEVMESLECLKGRGPDDILELVTSLGGLLLWMIGRAGSLEEGKKVISKTLQNGAALEKFQNMMIGQGVTSQIAASLCSTNADYYSILRRAHYQTELETQGHGTVLDIDGMVIAQVLHRLGAGRSKAGDPVNHSVGAELLVSLGQKVEKGQPWLRVHYETPALSAEQRLSLQGALTLGTADQLHTQPLVAEIILP</sequence>
<evidence type="ECO:0000256" key="4">
    <source>
        <dbReference type="ARBA" id="ARBA00022679"/>
    </source>
</evidence>
<dbReference type="EC" id="2.4.2.4" evidence="5"/>
<dbReference type="SUPFAM" id="SSF47648">
    <property type="entry name" value="Nucleoside phosphorylase/phosphoribosyltransferase N-terminal domain"/>
    <property type="match status" value="1"/>
</dbReference>
<dbReference type="FunFam" id="3.40.1030.10:FF:000003">
    <property type="entry name" value="Pyrimidine-nucleoside phosphorylase"/>
    <property type="match status" value="1"/>
</dbReference>
<dbReference type="SUPFAM" id="SSF54680">
    <property type="entry name" value="Pyrimidine nucleoside phosphorylase C-terminal domain"/>
    <property type="match status" value="1"/>
</dbReference>
<dbReference type="PROSITE" id="PS00647">
    <property type="entry name" value="THYMID_PHOSPHORYLASE"/>
    <property type="match status" value="1"/>
</dbReference>
<dbReference type="InterPro" id="IPR036566">
    <property type="entry name" value="PYNP-like_C_sf"/>
</dbReference>
<dbReference type="Gene3D" id="1.20.970.10">
    <property type="entry name" value="Transferase, Pyrimidine Nucleoside Phosphorylase, Chain C"/>
    <property type="match status" value="1"/>
</dbReference>
<organism evidence="7 8">
    <name type="scientific">Salvelinus namaycush</name>
    <name type="common">Lake trout</name>
    <name type="synonym">Salmo namaycush</name>
    <dbReference type="NCBI Taxonomy" id="8040"/>
    <lineage>
        <taxon>Eukaryota</taxon>
        <taxon>Metazoa</taxon>
        <taxon>Chordata</taxon>
        <taxon>Craniata</taxon>
        <taxon>Vertebrata</taxon>
        <taxon>Euteleostomi</taxon>
        <taxon>Actinopterygii</taxon>
        <taxon>Neopterygii</taxon>
        <taxon>Teleostei</taxon>
        <taxon>Protacanthopterygii</taxon>
        <taxon>Salmoniformes</taxon>
        <taxon>Salmonidae</taxon>
        <taxon>Salmoninae</taxon>
        <taxon>Salvelinus</taxon>
    </lineage>
</organism>
<dbReference type="Pfam" id="PF07831">
    <property type="entry name" value="PYNP_C"/>
    <property type="match status" value="1"/>
</dbReference>
<evidence type="ECO:0000256" key="5">
    <source>
        <dbReference type="PIRNR" id="PIRNR000478"/>
    </source>
</evidence>
<dbReference type="GO" id="GO:0006206">
    <property type="term" value="P:pyrimidine nucleobase metabolic process"/>
    <property type="evidence" value="ECO:0007669"/>
    <property type="project" value="InterPro"/>
</dbReference>
<dbReference type="InterPro" id="IPR018090">
    <property type="entry name" value="Pyrmidine_PPas_bac/euk"/>
</dbReference>
<dbReference type="Proteomes" id="UP000808372">
    <property type="component" value="Chromosome 38"/>
</dbReference>
<dbReference type="KEGG" id="snh:120031736"/>
<evidence type="ECO:0000259" key="6">
    <source>
        <dbReference type="SMART" id="SM00941"/>
    </source>
</evidence>
<evidence type="ECO:0000256" key="3">
    <source>
        <dbReference type="ARBA" id="ARBA00022676"/>
    </source>
</evidence>
<comment type="catalytic activity">
    <reaction evidence="5">
        <text>thymidine + phosphate = 2-deoxy-alpha-D-ribose 1-phosphate + thymine</text>
        <dbReference type="Rhea" id="RHEA:16037"/>
        <dbReference type="ChEBI" id="CHEBI:17748"/>
        <dbReference type="ChEBI" id="CHEBI:17821"/>
        <dbReference type="ChEBI" id="CHEBI:43474"/>
        <dbReference type="ChEBI" id="CHEBI:57259"/>
        <dbReference type="EC" id="2.4.2.4"/>
    </reaction>
</comment>
<keyword evidence="4 5" id="KW-0808">Transferase</keyword>
<dbReference type="InterPro" id="IPR017459">
    <property type="entry name" value="Glycosyl_Trfase_fam3_N_dom"/>
</dbReference>
<dbReference type="SMART" id="SM00941">
    <property type="entry name" value="PYNP_C"/>
    <property type="match status" value="1"/>
</dbReference>
<dbReference type="GO" id="GO:0006213">
    <property type="term" value="P:pyrimidine nucleoside metabolic process"/>
    <property type="evidence" value="ECO:0007669"/>
    <property type="project" value="UniProtKB-UniRule"/>
</dbReference>
<keyword evidence="7" id="KW-1185">Reference proteome</keyword>
<dbReference type="InterPro" id="IPR036320">
    <property type="entry name" value="Glycosyl_Trfase_fam3_N_dom_sf"/>
</dbReference>
<feature type="domain" description="Pyrimidine nucleoside phosphorylase C-terminal" evidence="6">
    <location>
        <begin position="424"/>
        <end position="498"/>
    </location>
</feature>
<dbReference type="PANTHER" id="PTHR10515:SF0">
    <property type="entry name" value="THYMIDINE PHOSPHORYLASE"/>
    <property type="match status" value="1"/>
</dbReference>
<dbReference type="GO" id="GO:0009032">
    <property type="term" value="F:thymidine phosphorylase activity"/>
    <property type="evidence" value="ECO:0007669"/>
    <property type="project" value="UniProtKB-UniRule"/>
</dbReference>
<dbReference type="NCBIfam" id="NF004490">
    <property type="entry name" value="PRK05820.1"/>
    <property type="match status" value="1"/>
</dbReference>
<dbReference type="PIRSF" id="PIRSF000478">
    <property type="entry name" value="TP_PyNP"/>
    <property type="match status" value="1"/>
</dbReference>
<comment type="similarity">
    <text evidence="1 5">Belongs to the thymidine/pyrimidine-nucleoside phosphorylase family.</text>
</comment>
<comment type="subunit">
    <text evidence="2 5">Homodimer.</text>
</comment>
<dbReference type="RefSeq" id="XP_038833452.1">
    <property type="nucleotide sequence ID" value="XM_038977524.1"/>
</dbReference>
<accession>A0A8U0PZZ9</accession>
<gene>
    <name evidence="8" type="primary">LOC120031736</name>
</gene>
<dbReference type="InterPro" id="IPR000312">
    <property type="entry name" value="Glycosyl_Trfase_fam3"/>
</dbReference>
<dbReference type="Pfam" id="PF00591">
    <property type="entry name" value="Glycos_transf_3"/>
    <property type="match status" value="1"/>
</dbReference>
<proteinExistence type="inferred from homology"/>
<dbReference type="AlphaFoldDB" id="A0A8U0PZZ9"/>
<dbReference type="FunFam" id="3.90.1170.30:FF:000003">
    <property type="entry name" value="Thymidine phosphorylase"/>
    <property type="match status" value="1"/>
</dbReference>
<dbReference type="GO" id="GO:0004645">
    <property type="term" value="F:1,4-alpha-oligoglucan phosphorylase activity"/>
    <property type="evidence" value="ECO:0007669"/>
    <property type="project" value="InterPro"/>
</dbReference>
<reference evidence="8" key="1">
    <citation type="submission" date="2025-08" db="UniProtKB">
        <authorList>
            <consortium name="RefSeq"/>
        </authorList>
    </citation>
    <scope>IDENTIFICATION</scope>
    <source>
        <tissue evidence="8">White muscle</tissue>
    </source>
</reference>
<evidence type="ECO:0000256" key="1">
    <source>
        <dbReference type="ARBA" id="ARBA00006915"/>
    </source>
</evidence>
<dbReference type="Gene3D" id="3.40.1030.10">
    <property type="entry name" value="Nucleoside phosphorylase/phosphoribosyltransferase catalytic domain"/>
    <property type="match status" value="1"/>
</dbReference>
<name>A0A8U0PZZ9_SALNM</name>
<dbReference type="InterPro" id="IPR035902">
    <property type="entry name" value="Nuc_phospho_transferase"/>
</dbReference>
<dbReference type="InterPro" id="IPR017872">
    <property type="entry name" value="Pyrmidine_PPase_CS"/>
</dbReference>
<comment type="pathway">
    <text evidence="5">Pyrimidine metabolism; dTMP biosynthesis via salvage pathway; dTMP from thymine: step 1/2.</text>
</comment>
<comment type="function">
    <text evidence="5">Catalyzes the reversible phosphorolysis of thymidine. The produced molecules are then utilized as carbon and energy sources or in the rescue of pyrimidine bases for nucleotide synthesis.</text>
</comment>
<dbReference type="SUPFAM" id="SSF52418">
    <property type="entry name" value="Nucleoside phosphorylase/phosphoribosyltransferase catalytic domain"/>
    <property type="match status" value="1"/>
</dbReference>
<dbReference type="Pfam" id="PF02885">
    <property type="entry name" value="Glycos_trans_3N"/>
    <property type="match status" value="1"/>
</dbReference>
<evidence type="ECO:0000313" key="7">
    <source>
        <dbReference type="Proteomes" id="UP000808372"/>
    </source>
</evidence>